<sequence>MKHLASKSEFDAFVAEAASKGRTVFVDFTATWCGPCKRIAPVFEALAAEFPHADFVKVDVDENQETAAACGITAMPTIKAYKDGKEAASMRGADEAALREMVVAHSGDKWTAAGSGHALGSADGAAAGAAMSDQQKRLAALERRGL</sequence>
<dbReference type="OrthoDB" id="2121326at2759"/>
<evidence type="ECO:0000313" key="4">
    <source>
        <dbReference type="Proteomes" id="UP000751190"/>
    </source>
</evidence>
<reference evidence="3" key="1">
    <citation type="submission" date="2021-05" db="EMBL/GenBank/DDBJ databases">
        <title>The genome of the haptophyte Pavlova lutheri (Diacronema luteri, Pavlovales) - a model for lipid biosynthesis in eukaryotic algae.</title>
        <authorList>
            <person name="Hulatt C.J."/>
            <person name="Posewitz M.C."/>
        </authorList>
    </citation>
    <scope>NUCLEOTIDE SEQUENCE</scope>
    <source>
        <strain evidence="3">NIVA-4/92</strain>
    </source>
</reference>
<dbReference type="PANTHER" id="PTHR46115">
    <property type="entry name" value="THIOREDOXIN-LIKE PROTEIN 1"/>
    <property type="match status" value="1"/>
</dbReference>
<dbReference type="Proteomes" id="UP000751190">
    <property type="component" value="Unassembled WGS sequence"/>
</dbReference>
<comment type="caution">
    <text evidence="3">The sequence shown here is derived from an EMBL/GenBank/DDBJ whole genome shotgun (WGS) entry which is preliminary data.</text>
</comment>
<evidence type="ECO:0000256" key="1">
    <source>
        <dbReference type="ARBA" id="ARBA00023157"/>
    </source>
</evidence>
<dbReference type="AlphaFoldDB" id="A0A8J5XDT6"/>
<keyword evidence="4" id="KW-1185">Reference proteome</keyword>
<evidence type="ECO:0000313" key="3">
    <source>
        <dbReference type="EMBL" id="KAG8464988.1"/>
    </source>
</evidence>
<gene>
    <name evidence="3" type="ORF">KFE25_012351</name>
</gene>
<evidence type="ECO:0000259" key="2">
    <source>
        <dbReference type="PROSITE" id="PS51352"/>
    </source>
</evidence>
<dbReference type="PRINTS" id="PR00421">
    <property type="entry name" value="THIOREDOXIN"/>
</dbReference>
<dbReference type="InterPro" id="IPR036249">
    <property type="entry name" value="Thioredoxin-like_sf"/>
</dbReference>
<dbReference type="Pfam" id="PF00085">
    <property type="entry name" value="Thioredoxin"/>
    <property type="match status" value="1"/>
</dbReference>
<dbReference type="OMA" id="IACHTNE"/>
<dbReference type="EMBL" id="JAGTXO010000011">
    <property type="protein sequence ID" value="KAG8464988.1"/>
    <property type="molecule type" value="Genomic_DNA"/>
</dbReference>
<proteinExistence type="predicted"/>
<dbReference type="Gene3D" id="3.40.30.10">
    <property type="entry name" value="Glutaredoxin"/>
    <property type="match status" value="1"/>
</dbReference>
<dbReference type="FunFam" id="3.40.30.10:FF:000245">
    <property type="entry name" value="Thioredoxin"/>
    <property type="match status" value="1"/>
</dbReference>
<keyword evidence="1" id="KW-1015">Disulfide bond</keyword>
<dbReference type="PROSITE" id="PS51352">
    <property type="entry name" value="THIOREDOXIN_2"/>
    <property type="match status" value="1"/>
</dbReference>
<organism evidence="3 4">
    <name type="scientific">Diacronema lutheri</name>
    <name type="common">Unicellular marine alga</name>
    <name type="synonym">Monochrysis lutheri</name>
    <dbReference type="NCBI Taxonomy" id="2081491"/>
    <lineage>
        <taxon>Eukaryota</taxon>
        <taxon>Haptista</taxon>
        <taxon>Haptophyta</taxon>
        <taxon>Pavlovophyceae</taxon>
        <taxon>Pavlovales</taxon>
        <taxon>Pavlovaceae</taxon>
        <taxon>Diacronema</taxon>
    </lineage>
</organism>
<accession>A0A8J5XDT6</accession>
<protein>
    <recommendedName>
        <fullName evidence="2">Thioredoxin domain-containing protein</fullName>
    </recommendedName>
</protein>
<dbReference type="CDD" id="cd02947">
    <property type="entry name" value="TRX_family"/>
    <property type="match status" value="1"/>
</dbReference>
<dbReference type="InterPro" id="IPR013766">
    <property type="entry name" value="Thioredoxin_domain"/>
</dbReference>
<feature type="domain" description="Thioredoxin" evidence="2">
    <location>
        <begin position="4"/>
        <end position="107"/>
    </location>
</feature>
<dbReference type="SUPFAM" id="SSF52833">
    <property type="entry name" value="Thioredoxin-like"/>
    <property type="match status" value="1"/>
</dbReference>
<dbReference type="InterPro" id="IPR017937">
    <property type="entry name" value="Thioredoxin_CS"/>
</dbReference>
<name>A0A8J5XDT6_DIALT</name>
<dbReference type="PROSITE" id="PS00194">
    <property type="entry name" value="THIOREDOXIN_1"/>
    <property type="match status" value="1"/>
</dbReference>